<comment type="cofactor">
    <cofactor evidence="3">
        <name>Zn(2+)</name>
        <dbReference type="ChEBI" id="CHEBI:29105"/>
    </cofactor>
</comment>
<evidence type="ECO:0000256" key="1">
    <source>
        <dbReference type="ARBA" id="ARBA00001941"/>
    </source>
</evidence>
<evidence type="ECO:0000256" key="3">
    <source>
        <dbReference type="ARBA" id="ARBA00001947"/>
    </source>
</evidence>
<comment type="cofactor">
    <cofactor evidence="2">
        <name>Mg(2+)</name>
        <dbReference type="ChEBI" id="CHEBI:18420"/>
    </cofactor>
</comment>
<protein>
    <submittedName>
        <fullName evidence="10">Aminopeptidase</fullName>
        <ecNumber evidence="10">3.4.11.-</ecNumber>
    </submittedName>
</protein>
<evidence type="ECO:0000256" key="2">
    <source>
        <dbReference type="ARBA" id="ARBA00001946"/>
    </source>
</evidence>
<evidence type="ECO:0000313" key="10">
    <source>
        <dbReference type="EMBL" id="MBB6098315.1"/>
    </source>
</evidence>
<dbReference type="Gene3D" id="3.40.1830.10">
    <property type="entry name" value="Thermophilic metalloprotease (M29)"/>
    <property type="match status" value="1"/>
</dbReference>
<dbReference type="Pfam" id="PF02073">
    <property type="entry name" value="Peptidase_M29"/>
    <property type="match status" value="1"/>
</dbReference>
<comment type="cofactor">
    <cofactor evidence="1">
        <name>Co(2+)</name>
        <dbReference type="ChEBI" id="CHEBI:48828"/>
    </cofactor>
</comment>
<gene>
    <name evidence="10" type="ORF">HNR42_001740</name>
</gene>
<name>A0A841I319_9DEIO</name>
<comment type="caution">
    <text evidence="10">The sequence shown here is derived from an EMBL/GenBank/DDBJ whole genome shotgun (WGS) entry which is preliminary data.</text>
</comment>
<evidence type="ECO:0000256" key="9">
    <source>
        <dbReference type="ARBA" id="ARBA00023049"/>
    </source>
</evidence>
<dbReference type="InterPro" id="IPR000787">
    <property type="entry name" value="Peptidase_M29"/>
</dbReference>
<evidence type="ECO:0000313" key="11">
    <source>
        <dbReference type="Proteomes" id="UP000569951"/>
    </source>
</evidence>
<dbReference type="PRINTS" id="PR00919">
    <property type="entry name" value="THERMOPTASE"/>
</dbReference>
<dbReference type="InterPro" id="IPR035097">
    <property type="entry name" value="M29_N-terminal"/>
</dbReference>
<dbReference type="InterPro" id="IPR052170">
    <property type="entry name" value="M29_Exopeptidase"/>
</dbReference>
<evidence type="ECO:0000256" key="7">
    <source>
        <dbReference type="ARBA" id="ARBA00022723"/>
    </source>
</evidence>
<keyword evidence="8 10" id="KW-0378">Hydrolase</keyword>
<keyword evidence="5 10" id="KW-0031">Aminopeptidase</keyword>
<keyword evidence="9" id="KW-0482">Metalloprotease</keyword>
<evidence type="ECO:0000256" key="8">
    <source>
        <dbReference type="ARBA" id="ARBA00022801"/>
    </source>
</evidence>
<reference evidence="10 11" key="1">
    <citation type="submission" date="2020-08" db="EMBL/GenBank/DDBJ databases">
        <title>Genomic Encyclopedia of Type Strains, Phase IV (KMG-IV): sequencing the most valuable type-strain genomes for metagenomic binning, comparative biology and taxonomic classification.</title>
        <authorList>
            <person name="Goeker M."/>
        </authorList>
    </citation>
    <scope>NUCLEOTIDE SEQUENCE [LARGE SCALE GENOMIC DNA]</scope>
    <source>
        <strain evidence="10 11">DSM 21458</strain>
    </source>
</reference>
<comment type="similarity">
    <text evidence="4">Belongs to the peptidase M29 family.</text>
</comment>
<keyword evidence="7" id="KW-0479">Metal-binding</keyword>
<keyword evidence="6" id="KW-0645">Protease</keyword>
<evidence type="ECO:0000256" key="4">
    <source>
        <dbReference type="ARBA" id="ARBA00008236"/>
    </source>
</evidence>
<sequence length="412" mass="45210">MTLTFEQKLANYAELAVRVGVGLQPGQRLIVNAPVATAELARLIVEKAYQAGARLVDVIWDDDATTLARFRYAPRDSFEELATWRLDAMMAAAERGDAVLSIRATDPDLLAGQDPELVATLQRVTAAYRKPYSVKVMSNAFNWNLISAPLPAWAQRIFPQESAERAVELLWEAIFQATRADQPDPVRAWQQHLEALEAARTRLNDRQFDGLRFKGPGTDLFVGLPERHVWAGGSSQGKNGTTFVANIPTEEVFTAPHRDRTEGTVSATKPLAYAGNLIEGIRLRFEGGRVVEANATRGQDILRKLVETDEGSQRLGEVALVPNSSPISQLGLLFFNTLYDENAASHIAIGSAYRFNLEGGEALSEEEFGARGGNTSLTHVDWMIGSGELDVIGVHKDGREEPVMLGGEWALQ</sequence>
<evidence type="ECO:0000256" key="5">
    <source>
        <dbReference type="ARBA" id="ARBA00022438"/>
    </source>
</evidence>
<dbReference type="EMBL" id="JACHHG010000005">
    <property type="protein sequence ID" value="MBB6098315.1"/>
    <property type="molecule type" value="Genomic_DNA"/>
</dbReference>
<dbReference type="PANTHER" id="PTHR34448">
    <property type="entry name" value="AMINOPEPTIDASE"/>
    <property type="match status" value="1"/>
</dbReference>
<dbReference type="EC" id="3.4.11.-" evidence="10"/>
<dbReference type="PANTHER" id="PTHR34448:SF3">
    <property type="entry name" value="AMINOPEPTIDASE AMPS"/>
    <property type="match status" value="1"/>
</dbReference>
<dbReference type="GO" id="GO:0004177">
    <property type="term" value="F:aminopeptidase activity"/>
    <property type="evidence" value="ECO:0007669"/>
    <property type="project" value="UniProtKB-KW"/>
</dbReference>
<organism evidence="10 11">
    <name type="scientific">Deinobacterium chartae</name>
    <dbReference type="NCBI Taxonomy" id="521158"/>
    <lineage>
        <taxon>Bacteria</taxon>
        <taxon>Thermotogati</taxon>
        <taxon>Deinococcota</taxon>
        <taxon>Deinococci</taxon>
        <taxon>Deinococcales</taxon>
        <taxon>Deinococcaceae</taxon>
        <taxon>Deinobacterium</taxon>
    </lineage>
</organism>
<dbReference type="GO" id="GO:0046872">
    <property type="term" value="F:metal ion binding"/>
    <property type="evidence" value="ECO:0007669"/>
    <property type="project" value="UniProtKB-KW"/>
</dbReference>
<keyword evidence="11" id="KW-1185">Reference proteome</keyword>
<accession>A0A841I319</accession>
<dbReference type="Proteomes" id="UP000569951">
    <property type="component" value="Unassembled WGS sequence"/>
</dbReference>
<evidence type="ECO:0000256" key="6">
    <source>
        <dbReference type="ARBA" id="ARBA00022670"/>
    </source>
</evidence>
<dbReference type="GO" id="GO:0008237">
    <property type="term" value="F:metallopeptidase activity"/>
    <property type="evidence" value="ECO:0007669"/>
    <property type="project" value="UniProtKB-KW"/>
</dbReference>
<dbReference type="GO" id="GO:0006508">
    <property type="term" value="P:proteolysis"/>
    <property type="evidence" value="ECO:0007669"/>
    <property type="project" value="UniProtKB-KW"/>
</dbReference>
<dbReference type="AlphaFoldDB" id="A0A841I319"/>
<dbReference type="SUPFAM" id="SSF144052">
    <property type="entry name" value="Thermophilic metalloprotease-like"/>
    <property type="match status" value="1"/>
</dbReference>
<proteinExistence type="inferred from homology"/>